<dbReference type="Proteomes" id="UP000036176">
    <property type="component" value="Unassembled WGS sequence"/>
</dbReference>
<name>A0A0J6VTM8_MYCCU</name>
<evidence type="ECO:0000256" key="1">
    <source>
        <dbReference type="SAM" id="Phobius"/>
    </source>
</evidence>
<feature type="transmembrane region" description="Helical" evidence="1">
    <location>
        <begin position="337"/>
        <end position="360"/>
    </location>
</feature>
<evidence type="ECO:0008006" key="4">
    <source>
        <dbReference type="Google" id="ProtNLM"/>
    </source>
</evidence>
<feature type="transmembrane region" description="Helical" evidence="1">
    <location>
        <begin position="380"/>
        <end position="404"/>
    </location>
</feature>
<feature type="transmembrane region" description="Helical" evidence="1">
    <location>
        <begin position="467"/>
        <end position="484"/>
    </location>
</feature>
<feature type="transmembrane region" description="Helical" evidence="1">
    <location>
        <begin position="217"/>
        <end position="241"/>
    </location>
</feature>
<feature type="transmembrane region" description="Helical" evidence="1">
    <location>
        <begin position="99"/>
        <end position="118"/>
    </location>
</feature>
<gene>
    <name evidence="2" type="ORF">MCHUDSM44219_04804</name>
</gene>
<organism evidence="2 3">
    <name type="scientific">Mycolicibacterium chubuense</name>
    <name type="common">Mycobacterium chubuense</name>
    <dbReference type="NCBI Taxonomy" id="1800"/>
    <lineage>
        <taxon>Bacteria</taxon>
        <taxon>Bacillati</taxon>
        <taxon>Actinomycetota</taxon>
        <taxon>Actinomycetes</taxon>
        <taxon>Mycobacteriales</taxon>
        <taxon>Mycobacteriaceae</taxon>
        <taxon>Mycolicibacterium</taxon>
    </lineage>
</organism>
<feature type="transmembrane region" description="Helical" evidence="1">
    <location>
        <begin position="125"/>
        <end position="144"/>
    </location>
</feature>
<proteinExistence type="predicted"/>
<evidence type="ECO:0000313" key="2">
    <source>
        <dbReference type="EMBL" id="KMO72817.1"/>
    </source>
</evidence>
<keyword evidence="1" id="KW-1133">Transmembrane helix</keyword>
<feature type="transmembrane region" description="Helical" evidence="1">
    <location>
        <begin position="292"/>
        <end position="325"/>
    </location>
</feature>
<evidence type="ECO:0000313" key="3">
    <source>
        <dbReference type="Proteomes" id="UP000036176"/>
    </source>
</evidence>
<keyword evidence="3" id="KW-1185">Reference proteome</keyword>
<keyword evidence="1" id="KW-0812">Transmembrane</keyword>
<feature type="transmembrane region" description="Helical" evidence="1">
    <location>
        <begin position="44"/>
        <end position="63"/>
    </location>
</feature>
<protein>
    <recommendedName>
        <fullName evidence="4">Integral membrane protein</fullName>
    </recommendedName>
</protein>
<dbReference type="AlphaFoldDB" id="A0A0J6VTM8"/>
<keyword evidence="1" id="KW-0472">Membrane</keyword>
<feature type="transmembrane region" description="Helical" evidence="1">
    <location>
        <begin position="444"/>
        <end position="460"/>
    </location>
</feature>
<dbReference type="EMBL" id="JYNX01000062">
    <property type="protein sequence ID" value="KMO72817.1"/>
    <property type="molecule type" value="Genomic_DNA"/>
</dbReference>
<feature type="transmembrane region" description="Helical" evidence="1">
    <location>
        <begin position="416"/>
        <end position="432"/>
    </location>
</feature>
<comment type="caution">
    <text evidence="2">The sequence shown here is derived from an EMBL/GenBank/DDBJ whole genome shotgun (WGS) entry which is preliminary data.</text>
</comment>
<feature type="transmembrane region" description="Helical" evidence="1">
    <location>
        <begin position="253"/>
        <end position="286"/>
    </location>
</feature>
<accession>A0A0J6VTM8</accession>
<sequence length="487" mass="51761">MEQIGSGIQYPLRLGGQTHVTDVSDLVPRPIPRLSDVSIGRRETVAVAVGAVLVVAAFVVPRLDLGPVTPLINATPDRFRDFADTAPIFGWWNAHVGPGTVPAVALALAAVLWGPALAQRLPWRWLPWTAWAVSCAWAFSLAMVDGWQRGFAGRLTARHEYLRQVPTIDDVGEAVRTFAGRILDYQPDSWITHVSGHPPGALLTFVWLDRIGLGGGAWAGLLCLLAGSSAAAAIVVAVRALADEDMARRAAPFVAVAPTAIWIAVSADGYFAGVAAWGIALLALAVTGTTRLAVAAAAGAGLLLGWGIFLNYGLGLMALPAVAVLISARTGRAALTALVPAVVAALLVVGVFAVAGFWWLDGYHLVQERYWQGIANDRPFAYWGWANFGSVVCAIGLGSVAGLGRVFDLAALRRRSGLHLVVLGALLAIVAADLSRLSKAETERIWLPFMVWLVASAALLPRRSHRWWLALNVVGALAVNHLILTNW</sequence>
<reference evidence="2 3" key="1">
    <citation type="journal article" date="2015" name="Genome Biol. Evol.">
        <title>Characterization of Three Mycobacterium spp. with Potential Use in Bioremediation by Genome Sequencing and Comparative Genomics.</title>
        <authorList>
            <person name="Das S."/>
            <person name="Pettersson B.M."/>
            <person name="Behra P.R."/>
            <person name="Ramesh M."/>
            <person name="Dasgupta S."/>
            <person name="Bhattacharya A."/>
            <person name="Kirsebom L.A."/>
        </authorList>
    </citation>
    <scope>NUCLEOTIDE SEQUENCE [LARGE SCALE GENOMIC DNA]</scope>
    <source>
        <strain evidence="2 3">DSM 44219</strain>
    </source>
</reference>
<dbReference type="PATRIC" id="fig|1800.3.peg.4832"/>